<comment type="subcellular location">
    <subcellularLocation>
        <location evidence="2 12">Cell inner membrane</location>
        <topology evidence="2 12">Single-pass membrane protein</topology>
    </subcellularLocation>
</comment>
<organism evidence="13 14">
    <name type="scientific">Roseovarius rhodophyticola</name>
    <dbReference type="NCBI Taxonomy" id="3080827"/>
    <lineage>
        <taxon>Bacteria</taxon>
        <taxon>Pseudomonadati</taxon>
        <taxon>Pseudomonadota</taxon>
        <taxon>Alphaproteobacteria</taxon>
        <taxon>Rhodobacterales</taxon>
        <taxon>Roseobacteraceae</taxon>
        <taxon>Roseovarius</taxon>
    </lineage>
</organism>
<gene>
    <name evidence="13" type="primary">ccmD</name>
    <name evidence="13" type="ORF">RZS32_001240</name>
</gene>
<evidence type="ECO:0000256" key="10">
    <source>
        <dbReference type="ARBA" id="ARBA00022989"/>
    </source>
</evidence>
<evidence type="ECO:0000256" key="11">
    <source>
        <dbReference type="ARBA" id="ARBA00023136"/>
    </source>
</evidence>
<comment type="similarity">
    <text evidence="3 12">Belongs to the CcmD/CycX/HelD family.</text>
</comment>
<keyword evidence="6 12" id="KW-1003">Cell membrane</keyword>
<name>A0ABZ2TL81_9RHOB</name>
<evidence type="ECO:0000256" key="5">
    <source>
        <dbReference type="ARBA" id="ARBA00022448"/>
    </source>
</evidence>
<dbReference type="EMBL" id="CP146606">
    <property type="protein sequence ID" value="WYK18538.1"/>
    <property type="molecule type" value="Genomic_DNA"/>
</dbReference>
<protein>
    <recommendedName>
        <fullName evidence="4 12">Heme exporter protein D</fullName>
    </recommendedName>
</protein>
<dbReference type="NCBIfam" id="TIGR03141">
    <property type="entry name" value="cytochro_ccmD"/>
    <property type="match status" value="1"/>
</dbReference>
<evidence type="ECO:0000256" key="2">
    <source>
        <dbReference type="ARBA" id="ARBA00004377"/>
    </source>
</evidence>
<keyword evidence="5 12" id="KW-0813">Transport</keyword>
<comment type="function">
    <text evidence="1 12">Required for the export of heme to the periplasm for the biogenesis of c-type cytochromes.</text>
</comment>
<evidence type="ECO:0000256" key="1">
    <source>
        <dbReference type="ARBA" id="ARBA00002442"/>
    </source>
</evidence>
<evidence type="ECO:0000256" key="4">
    <source>
        <dbReference type="ARBA" id="ARBA00016461"/>
    </source>
</evidence>
<dbReference type="Proteomes" id="UP001281305">
    <property type="component" value="Chromosome"/>
</dbReference>
<feature type="transmembrane region" description="Helical" evidence="12">
    <location>
        <begin position="12"/>
        <end position="31"/>
    </location>
</feature>
<evidence type="ECO:0000256" key="3">
    <source>
        <dbReference type="ARBA" id="ARBA00008741"/>
    </source>
</evidence>
<evidence type="ECO:0000313" key="13">
    <source>
        <dbReference type="EMBL" id="WYK18538.1"/>
    </source>
</evidence>
<evidence type="ECO:0000313" key="14">
    <source>
        <dbReference type="Proteomes" id="UP001281305"/>
    </source>
</evidence>
<evidence type="ECO:0000256" key="9">
    <source>
        <dbReference type="ARBA" id="ARBA00022748"/>
    </source>
</evidence>
<evidence type="ECO:0000256" key="6">
    <source>
        <dbReference type="ARBA" id="ARBA00022475"/>
    </source>
</evidence>
<keyword evidence="11 12" id="KW-0472">Membrane</keyword>
<keyword evidence="9 12" id="KW-0201">Cytochrome c-type biogenesis</keyword>
<keyword evidence="10 12" id="KW-1133">Transmembrane helix</keyword>
<keyword evidence="14" id="KW-1185">Reference proteome</keyword>
<dbReference type="Pfam" id="PF04995">
    <property type="entry name" value="CcmD"/>
    <property type="match status" value="1"/>
</dbReference>
<accession>A0ABZ2TL81</accession>
<evidence type="ECO:0000256" key="7">
    <source>
        <dbReference type="ARBA" id="ARBA00022519"/>
    </source>
</evidence>
<keyword evidence="8 12" id="KW-0812">Transmembrane</keyword>
<evidence type="ECO:0000256" key="8">
    <source>
        <dbReference type="ARBA" id="ARBA00022692"/>
    </source>
</evidence>
<proteinExistence type="inferred from homology"/>
<evidence type="ECO:0000256" key="12">
    <source>
        <dbReference type="RuleBase" id="RU363101"/>
    </source>
</evidence>
<dbReference type="InterPro" id="IPR007078">
    <property type="entry name" value="Haem_export_protD_CcmD"/>
</dbReference>
<reference evidence="13 14" key="1">
    <citation type="submission" date="2024-02" db="EMBL/GenBank/DDBJ databases">
        <title>Roseovarius strain W115 nov., isolated from a marine algae.</title>
        <authorList>
            <person name="Lee M.W."/>
            <person name="Lee J.K."/>
            <person name="Kim J.M."/>
            <person name="Choi D.G."/>
            <person name="Baek J.H."/>
            <person name="Bayburt H."/>
            <person name="Jung J.J."/>
            <person name="Han D.M."/>
            <person name="Jeon C.O."/>
        </authorList>
    </citation>
    <scope>NUCLEOTIDE SEQUENCE [LARGE SCALE GENOMIC DNA]</scope>
    <source>
        <strain evidence="13 14">W115</strain>
    </source>
</reference>
<sequence>MIPDLGKYADAVMSAYAVSLLLLVLLVIVSWRRAGKVKKDLEEIEGKGQSDG</sequence>
<keyword evidence="7 12" id="KW-0997">Cell inner membrane</keyword>